<evidence type="ECO:0000256" key="3">
    <source>
        <dbReference type="ARBA" id="ARBA00013194"/>
    </source>
</evidence>
<protein>
    <recommendedName>
        <fullName evidence="3 6">peptidylprolyl isomerase</fullName>
        <ecNumber evidence="3 6">5.2.1.8</ecNumber>
    </recommendedName>
</protein>
<feature type="domain" description="PPIase FKBP-type" evidence="8">
    <location>
        <begin position="41"/>
        <end position="138"/>
    </location>
</feature>
<evidence type="ECO:0000256" key="5">
    <source>
        <dbReference type="ARBA" id="ARBA00023235"/>
    </source>
</evidence>
<comment type="catalytic activity">
    <reaction evidence="1 6">
        <text>[protein]-peptidylproline (omega=180) = [protein]-peptidylproline (omega=0)</text>
        <dbReference type="Rhea" id="RHEA:16237"/>
        <dbReference type="Rhea" id="RHEA-COMP:10747"/>
        <dbReference type="Rhea" id="RHEA-COMP:10748"/>
        <dbReference type="ChEBI" id="CHEBI:83833"/>
        <dbReference type="ChEBI" id="CHEBI:83834"/>
        <dbReference type="EC" id="5.2.1.8"/>
    </reaction>
</comment>
<evidence type="ECO:0000259" key="8">
    <source>
        <dbReference type="PROSITE" id="PS50059"/>
    </source>
</evidence>
<keyword evidence="10" id="KW-1185">Reference proteome</keyword>
<evidence type="ECO:0000313" key="9">
    <source>
        <dbReference type="EMBL" id="MFD1645513.1"/>
    </source>
</evidence>
<dbReference type="GO" id="GO:0003755">
    <property type="term" value="F:peptidyl-prolyl cis-trans isomerase activity"/>
    <property type="evidence" value="ECO:0007669"/>
    <property type="project" value="UniProtKB-KW"/>
</dbReference>
<dbReference type="InterPro" id="IPR054016">
    <property type="entry name" value="FKBP26_IF"/>
</dbReference>
<keyword evidence="4 6" id="KW-0697">Rotamase</keyword>
<dbReference type="Gene3D" id="2.40.10.330">
    <property type="match status" value="1"/>
</dbReference>
<dbReference type="Pfam" id="PF00254">
    <property type="entry name" value="FKBP_C"/>
    <property type="match status" value="1"/>
</dbReference>
<dbReference type="Gene3D" id="3.10.50.40">
    <property type="match status" value="1"/>
</dbReference>
<comment type="caution">
    <text evidence="9">The sequence shown here is derived from an EMBL/GenBank/DDBJ whole genome shotgun (WGS) entry which is preliminary data.</text>
</comment>
<reference evidence="9 10" key="1">
    <citation type="journal article" date="2019" name="Int. J. Syst. Evol. Microbiol.">
        <title>The Global Catalogue of Microorganisms (GCM) 10K type strain sequencing project: providing services to taxonomists for standard genome sequencing and annotation.</title>
        <authorList>
            <consortium name="The Broad Institute Genomics Platform"/>
            <consortium name="The Broad Institute Genome Sequencing Center for Infectious Disease"/>
            <person name="Wu L."/>
            <person name="Ma J."/>
        </authorList>
    </citation>
    <scope>NUCLEOTIDE SEQUENCE [LARGE SCALE GENOMIC DNA]</scope>
    <source>
        <strain evidence="9 10">CGMCC 1.10390</strain>
    </source>
</reference>
<accession>A0ABD6DJ81</accession>
<sequence length="332" mass="36838">MTDDQEAETADNEEETPDVEDEAAESEKEETEDEVTGLQDGDFVKLDYTARTVESERLVDTTDPEVAEEEGIEEEDREFEPRVIVLGEGHMFEQVEEELRGKEVGDSGTVVIPAADAFGEYDDEQVRTVSVEKLPEDSRRPGSQVQVDGEQGFVNAVIGGRARVDFNHPLAGDDIEYDYEIAGVVDDRVEKAQGLMEMMFDVDLDMWFETDEVEEEVQVESDDDDEDAEPEFETQTVEKETLYIESDPQLQMNQQWMFGKQQVAQQLMQHLDIDRVIVQETISGGMGGMMGGMGGMMGGMGGGADGADAADIEEALEEADIDADDIEADLEE</sequence>
<gene>
    <name evidence="9" type="ORF">ACFSBL_07445</name>
</gene>
<evidence type="ECO:0000256" key="6">
    <source>
        <dbReference type="PROSITE-ProRule" id="PRU00277"/>
    </source>
</evidence>
<evidence type="ECO:0000256" key="4">
    <source>
        <dbReference type="ARBA" id="ARBA00023110"/>
    </source>
</evidence>
<dbReference type="AlphaFoldDB" id="A0ABD6DJ81"/>
<dbReference type="EC" id="5.2.1.8" evidence="3 6"/>
<dbReference type="PANTHER" id="PTHR47861">
    <property type="entry name" value="FKBP-TYPE PEPTIDYL-PROLYL CIS-TRANS ISOMERASE SLYD"/>
    <property type="match status" value="1"/>
</dbReference>
<evidence type="ECO:0000256" key="1">
    <source>
        <dbReference type="ARBA" id="ARBA00000971"/>
    </source>
</evidence>
<dbReference type="PANTHER" id="PTHR47861:SF2">
    <property type="entry name" value="LONG-TYPE PEPTIDYL-PROLYL CIS-TRANS ISOMERASE"/>
    <property type="match status" value="1"/>
</dbReference>
<dbReference type="InterPro" id="IPR046357">
    <property type="entry name" value="PPIase_dom_sf"/>
</dbReference>
<organism evidence="9 10">
    <name type="scientific">Haloarchaeobius litoreus</name>
    <dbReference type="NCBI Taxonomy" id="755306"/>
    <lineage>
        <taxon>Archaea</taxon>
        <taxon>Methanobacteriati</taxon>
        <taxon>Methanobacteriota</taxon>
        <taxon>Stenosarchaea group</taxon>
        <taxon>Halobacteria</taxon>
        <taxon>Halobacteriales</taxon>
        <taxon>Halorubellaceae</taxon>
        <taxon>Haloarchaeobius</taxon>
    </lineage>
</organism>
<dbReference type="InterPro" id="IPR001179">
    <property type="entry name" value="PPIase_FKBP_dom"/>
</dbReference>
<name>A0ABD6DJ81_9EURY</name>
<proteinExistence type="inferred from homology"/>
<evidence type="ECO:0000256" key="2">
    <source>
        <dbReference type="ARBA" id="ARBA00006577"/>
    </source>
</evidence>
<dbReference type="PROSITE" id="PS50059">
    <property type="entry name" value="FKBP_PPIASE"/>
    <property type="match status" value="1"/>
</dbReference>
<feature type="region of interest" description="Disordered" evidence="7">
    <location>
        <begin position="1"/>
        <end position="41"/>
    </location>
</feature>
<feature type="region of interest" description="Disordered" evidence="7">
    <location>
        <begin position="55"/>
        <end position="77"/>
    </location>
</feature>
<evidence type="ECO:0000313" key="10">
    <source>
        <dbReference type="Proteomes" id="UP001597034"/>
    </source>
</evidence>
<dbReference type="Proteomes" id="UP001597034">
    <property type="component" value="Unassembled WGS sequence"/>
</dbReference>
<evidence type="ECO:0000256" key="7">
    <source>
        <dbReference type="SAM" id="MobiDB-lite"/>
    </source>
</evidence>
<dbReference type="Pfam" id="PF22199">
    <property type="entry name" value="FKBP26_IF"/>
    <property type="match status" value="1"/>
</dbReference>
<dbReference type="InterPro" id="IPR048261">
    <property type="entry name" value="SlpA/SlyD-like_ins_sf"/>
</dbReference>
<dbReference type="SUPFAM" id="SSF54534">
    <property type="entry name" value="FKBP-like"/>
    <property type="match status" value="1"/>
</dbReference>
<keyword evidence="5 6" id="KW-0413">Isomerase</keyword>
<comment type="similarity">
    <text evidence="2">Belongs to the FKBP-type PPIase family.</text>
</comment>
<feature type="compositionally biased region" description="Acidic residues" evidence="7">
    <location>
        <begin position="1"/>
        <end position="35"/>
    </location>
</feature>
<dbReference type="EMBL" id="JBHUDO010000002">
    <property type="protein sequence ID" value="MFD1645513.1"/>
    <property type="molecule type" value="Genomic_DNA"/>
</dbReference>
<dbReference type="RefSeq" id="WP_256398971.1">
    <property type="nucleotide sequence ID" value="NZ_JANHJR010000001.1"/>
</dbReference>
<feature type="compositionally biased region" description="Acidic residues" evidence="7">
    <location>
        <begin position="62"/>
        <end position="77"/>
    </location>
</feature>